<dbReference type="Proteomes" id="UP000236728">
    <property type="component" value="Unassembled WGS sequence"/>
</dbReference>
<dbReference type="PROSITE" id="PS51755">
    <property type="entry name" value="OMPR_PHOB"/>
    <property type="match status" value="1"/>
</dbReference>
<evidence type="ECO:0000313" key="11">
    <source>
        <dbReference type="Proteomes" id="UP000236728"/>
    </source>
</evidence>
<dbReference type="GO" id="GO:0005829">
    <property type="term" value="C:cytosol"/>
    <property type="evidence" value="ECO:0007669"/>
    <property type="project" value="TreeGrafter"/>
</dbReference>
<dbReference type="PANTHER" id="PTHR48111:SF22">
    <property type="entry name" value="REGULATOR OF RPOS"/>
    <property type="match status" value="1"/>
</dbReference>
<name>A0A1H6CGI1_9BACT</name>
<reference evidence="10 11" key="1">
    <citation type="submission" date="2016-10" db="EMBL/GenBank/DDBJ databases">
        <authorList>
            <person name="de Groot N.N."/>
        </authorList>
    </citation>
    <scope>NUCLEOTIDE SEQUENCE [LARGE SCALE GENOMIC DNA]</scope>
    <source>
        <strain evidence="10 11">DSM 22489</strain>
    </source>
</reference>
<dbReference type="GO" id="GO:0000976">
    <property type="term" value="F:transcription cis-regulatory region binding"/>
    <property type="evidence" value="ECO:0007669"/>
    <property type="project" value="TreeGrafter"/>
</dbReference>
<evidence type="ECO:0000259" key="9">
    <source>
        <dbReference type="PROSITE" id="PS51755"/>
    </source>
</evidence>
<dbReference type="RefSeq" id="WP_146072281.1">
    <property type="nucleotide sequence ID" value="NZ_FNVA01000011.1"/>
</dbReference>
<keyword evidence="4 7" id="KW-0238">DNA-binding</keyword>
<dbReference type="GO" id="GO:0032993">
    <property type="term" value="C:protein-DNA complex"/>
    <property type="evidence" value="ECO:0007669"/>
    <property type="project" value="TreeGrafter"/>
</dbReference>
<dbReference type="InterPro" id="IPR011006">
    <property type="entry name" value="CheY-like_superfamily"/>
</dbReference>
<dbReference type="GO" id="GO:0006355">
    <property type="term" value="P:regulation of DNA-templated transcription"/>
    <property type="evidence" value="ECO:0007669"/>
    <property type="project" value="InterPro"/>
</dbReference>
<dbReference type="SUPFAM" id="SSF52172">
    <property type="entry name" value="CheY-like"/>
    <property type="match status" value="1"/>
</dbReference>
<dbReference type="Gene3D" id="6.10.250.690">
    <property type="match status" value="1"/>
</dbReference>
<feature type="DNA-binding region" description="OmpR/PhoB-type" evidence="7">
    <location>
        <begin position="124"/>
        <end position="222"/>
    </location>
</feature>
<dbReference type="PROSITE" id="PS50110">
    <property type="entry name" value="RESPONSE_REGULATORY"/>
    <property type="match status" value="1"/>
</dbReference>
<dbReference type="Gene3D" id="1.10.10.10">
    <property type="entry name" value="Winged helix-like DNA-binding domain superfamily/Winged helix DNA-binding domain"/>
    <property type="match status" value="1"/>
</dbReference>
<evidence type="ECO:0000256" key="3">
    <source>
        <dbReference type="ARBA" id="ARBA00023015"/>
    </source>
</evidence>
<evidence type="ECO:0000256" key="6">
    <source>
        <dbReference type="PROSITE-ProRule" id="PRU00169"/>
    </source>
</evidence>
<feature type="domain" description="Response regulatory" evidence="8">
    <location>
        <begin position="2"/>
        <end position="116"/>
    </location>
</feature>
<evidence type="ECO:0000313" key="10">
    <source>
        <dbReference type="EMBL" id="SEG72119.1"/>
    </source>
</evidence>
<organism evidence="10 11">
    <name type="scientific">Bryocella elongata</name>
    <dbReference type="NCBI Taxonomy" id="863522"/>
    <lineage>
        <taxon>Bacteria</taxon>
        <taxon>Pseudomonadati</taxon>
        <taxon>Acidobacteriota</taxon>
        <taxon>Terriglobia</taxon>
        <taxon>Terriglobales</taxon>
        <taxon>Acidobacteriaceae</taxon>
        <taxon>Bryocella</taxon>
    </lineage>
</organism>
<dbReference type="SMART" id="SM00862">
    <property type="entry name" value="Trans_reg_C"/>
    <property type="match status" value="1"/>
</dbReference>
<sequence length="224" mass="24898">MRILIAEDKRSFALHIGRALEIEGHTVTLAPDGSEALRLGSTAGFDLILLDVMLPRLDGFEVIRRIRNGRLPTQTILVSARDSMQDIVEGLDAGADDYLTKPFALDVLLAKVRAAQRRIPQAPAVTLRLSDLELRLESFEMQRGDRTLVLTRTECALLETLMRRSPGIVPHSVLLEQAWGMDANVSFDSLYVFIRALRSKITHGGEPELLHTVRGVGYCLRAES</sequence>
<evidence type="ECO:0000256" key="4">
    <source>
        <dbReference type="ARBA" id="ARBA00023125"/>
    </source>
</evidence>
<keyword evidence="3" id="KW-0805">Transcription regulation</keyword>
<dbReference type="InterPro" id="IPR001867">
    <property type="entry name" value="OmpR/PhoB-type_DNA-bd"/>
</dbReference>
<evidence type="ECO:0000256" key="2">
    <source>
        <dbReference type="ARBA" id="ARBA00023012"/>
    </source>
</evidence>
<proteinExistence type="predicted"/>
<dbReference type="GO" id="GO:0000156">
    <property type="term" value="F:phosphorelay response regulator activity"/>
    <property type="evidence" value="ECO:0007669"/>
    <property type="project" value="TreeGrafter"/>
</dbReference>
<dbReference type="SMART" id="SM00448">
    <property type="entry name" value="REC"/>
    <property type="match status" value="1"/>
</dbReference>
<evidence type="ECO:0000256" key="7">
    <source>
        <dbReference type="PROSITE-ProRule" id="PRU01091"/>
    </source>
</evidence>
<protein>
    <submittedName>
        <fullName evidence="10">Two component transcriptional regulator, winged helix family</fullName>
    </submittedName>
</protein>
<keyword evidence="11" id="KW-1185">Reference proteome</keyword>
<dbReference type="CDD" id="cd00383">
    <property type="entry name" value="trans_reg_C"/>
    <property type="match status" value="1"/>
</dbReference>
<dbReference type="InterPro" id="IPR001789">
    <property type="entry name" value="Sig_transdc_resp-reg_receiver"/>
</dbReference>
<evidence type="ECO:0000256" key="1">
    <source>
        <dbReference type="ARBA" id="ARBA00022553"/>
    </source>
</evidence>
<dbReference type="PANTHER" id="PTHR48111">
    <property type="entry name" value="REGULATOR OF RPOS"/>
    <property type="match status" value="1"/>
</dbReference>
<keyword evidence="5" id="KW-0804">Transcription</keyword>
<evidence type="ECO:0000256" key="5">
    <source>
        <dbReference type="ARBA" id="ARBA00023163"/>
    </source>
</evidence>
<gene>
    <name evidence="10" type="ORF">SAMN05421819_4536</name>
</gene>
<dbReference type="Gene3D" id="3.40.50.2300">
    <property type="match status" value="1"/>
</dbReference>
<dbReference type="EMBL" id="FNVA01000011">
    <property type="protein sequence ID" value="SEG72119.1"/>
    <property type="molecule type" value="Genomic_DNA"/>
</dbReference>
<keyword evidence="1 6" id="KW-0597">Phosphoprotein</keyword>
<evidence type="ECO:0000259" key="8">
    <source>
        <dbReference type="PROSITE" id="PS50110"/>
    </source>
</evidence>
<feature type="domain" description="OmpR/PhoB-type" evidence="9">
    <location>
        <begin position="124"/>
        <end position="222"/>
    </location>
</feature>
<accession>A0A1H6CGI1</accession>
<keyword evidence="2" id="KW-0902">Two-component regulatory system</keyword>
<dbReference type="InterPro" id="IPR039420">
    <property type="entry name" value="WalR-like"/>
</dbReference>
<dbReference type="InterPro" id="IPR036388">
    <property type="entry name" value="WH-like_DNA-bd_sf"/>
</dbReference>
<feature type="modified residue" description="4-aspartylphosphate" evidence="6">
    <location>
        <position position="51"/>
    </location>
</feature>
<dbReference type="Pfam" id="PF00486">
    <property type="entry name" value="Trans_reg_C"/>
    <property type="match status" value="1"/>
</dbReference>
<dbReference type="AlphaFoldDB" id="A0A1H6CGI1"/>
<dbReference type="OrthoDB" id="9790442at2"/>
<dbReference type="Pfam" id="PF00072">
    <property type="entry name" value="Response_reg"/>
    <property type="match status" value="1"/>
</dbReference>